<dbReference type="Gene3D" id="2.40.110.10">
    <property type="entry name" value="Butyryl-CoA Dehydrogenase, subunit A, domain 2"/>
    <property type="match status" value="1"/>
</dbReference>
<dbReference type="InterPro" id="IPR036250">
    <property type="entry name" value="AcylCo_DH-like_C"/>
</dbReference>
<gene>
    <name evidence="13" type="primary">mmgC5</name>
    <name evidence="13" type="ordered locus">CNE_2c06520</name>
</gene>
<dbReference type="Proteomes" id="UP000006798">
    <property type="component" value="Chromosome 2"/>
</dbReference>
<dbReference type="KEGG" id="cnc:CNE_2c06520"/>
<dbReference type="FunFam" id="2.40.110.10:FF:000002">
    <property type="entry name" value="Acyl-CoA dehydrogenase fadE12"/>
    <property type="match status" value="1"/>
</dbReference>
<evidence type="ECO:0000313" key="14">
    <source>
        <dbReference type="Proteomes" id="UP000006798"/>
    </source>
</evidence>
<proteinExistence type="inferred from homology"/>
<evidence type="ECO:0000256" key="5">
    <source>
        <dbReference type="ARBA" id="ARBA00022827"/>
    </source>
</evidence>
<comment type="pathway">
    <text evidence="2">Siderophore biosynthesis; mycobactin biosynthesis.</text>
</comment>
<dbReference type="HOGENOM" id="CLU_018204_0_3_4"/>
<dbReference type="FunFam" id="1.20.140.10:FF:000001">
    <property type="entry name" value="Acyl-CoA dehydrogenase"/>
    <property type="match status" value="1"/>
</dbReference>
<evidence type="ECO:0000256" key="1">
    <source>
        <dbReference type="ARBA" id="ARBA00001974"/>
    </source>
</evidence>
<feature type="domain" description="Acyl-CoA dehydrogenase/oxidase C-terminal" evidence="10">
    <location>
        <begin position="284"/>
        <end position="431"/>
    </location>
</feature>
<dbReference type="Pfam" id="PF00441">
    <property type="entry name" value="Acyl-CoA_dh_1"/>
    <property type="match status" value="1"/>
</dbReference>
<dbReference type="Gene3D" id="1.10.540.10">
    <property type="entry name" value="Acyl-CoA dehydrogenase/oxidase, N-terminal domain"/>
    <property type="match status" value="1"/>
</dbReference>
<dbReference type="GO" id="GO:0050660">
    <property type="term" value="F:flavin adenine dinucleotide binding"/>
    <property type="evidence" value="ECO:0007669"/>
    <property type="project" value="InterPro"/>
</dbReference>
<dbReference type="AlphaFoldDB" id="F8GRG9"/>
<dbReference type="InterPro" id="IPR009100">
    <property type="entry name" value="AcylCoA_DH/oxidase_NM_dom_sf"/>
</dbReference>
<evidence type="ECO:0000256" key="8">
    <source>
        <dbReference type="ARBA" id="ARBA00040394"/>
    </source>
</evidence>
<evidence type="ECO:0000256" key="9">
    <source>
        <dbReference type="ARBA" id="ARBA00042660"/>
    </source>
</evidence>
<organism evidence="13 14">
    <name type="scientific">Cupriavidus necator (strain ATCC 43291 / DSM 13513 / CCUG 52238 / LMG 8453 / N-1)</name>
    <name type="common">Ralstonia eutropha</name>
    <dbReference type="NCBI Taxonomy" id="1042878"/>
    <lineage>
        <taxon>Bacteria</taxon>
        <taxon>Pseudomonadati</taxon>
        <taxon>Pseudomonadota</taxon>
        <taxon>Betaproteobacteria</taxon>
        <taxon>Burkholderiales</taxon>
        <taxon>Burkholderiaceae</taxon>
        <taxon>Cupriavidus</taxon>
    </lineage>
</organism>
<sequence>MLPRSIQLPSFTYIGGRQPDGVARLFFLSFTLISAHHMGSHDQHTAPAVRQTPWMTEDLGMFQETVRRFIERELAPNEARWADQGYIDREVWRRAGQIGLLCASIPEEYGGGGGTFAHEAVITQEMSRAVCTSLGNNVHSGIVAHYLLNYGTEAQKKKWLPQMASGEMVAAIAMSEPGAGSDLKAIRTRAVREQTENGDCYRINGAKTFITNGYHADLVCVVAKTDPEAGSRGVSLVMVETRDLPGFRRGRILEKIGQKGQDTAELFFDDVLVPCANLLGTQEGQGFYQLMQQLPQERMIIALGAVATMQRAIELTTEYVRQRKVFGQPLADLQNTRFKLAECKTVATIAATFVDDCMLRLMDGKLDAATAAMAKWWCTQQNCQVIDECLQLHGGYGYMLEYPIARMYANARVSKIFGGSNEIMKELVARTL</sequence>
<comment type="function">
    <text evidence="7">Catalyzes the dehydrogenation at the alpha-beta position of ACP-bound acyl chains. This results in the introduction of a double bond in the lipidic chain, which is further transferred to the epsilon-amino group of lysine residue in the mycobactin core by MbtK.</text>
</comment>
<dbReference type="GO" id="GO:0005737">
    <property type="term" value="C:cytoplasm"/>
    <property type="evidence" value="ECO:0007669"/>
    <property type="project" value="TreeGrafter"/>
</dbReference>
<dbReference type="PANTHER" id="PTHR48083">
    <property type="entry name" value="MEDIUM-CHAIN SPECIFIC ACYL-COA DEHYDROGENASE, MITOCHONDRIAL-RELATED"/>
    <property type="match status" value="1"/>
</dbReference>
<dbReference type="Pfam" id="PF02770">
    <property type="entry name" value="Acyl-CoA_dh_M"/>
    <property type="match status" value="1"/>
</dbReference>
<evidence type="ECO:0000259" key="12">
    <source>
        <dbReference type="Pfam" id="PF02771"/>
    </source>
</evidence>
<keyword evidence="5" id="KW-0274">FAD</keyword>
<dbReference type="InterPro" id="IPR013786">
    <property type="entry name" value="AcylCoA_DH/ox_N"/>
</dbReference>
<dbReference type="InterPro" id="IPR009075">
    <property type="entry name" value="AcylCo_DH/oxidase_C"/>
</dbReference>
<feature type="domain" description="Acyl-CoA dehydrogenase/oxidase N-terminal" evidence="12">
    <location>
        <begin position="56"/>
        <end position="167"/>
    </location>
</feature>
<comment type="similarity">
    <text evidence="3">Belongs to the acyl-CoA dehydrogenase family.</text>
</comment>
<evidence type="ECO:0000313" key="13">
    <source>
        <dbReference type="EMBL" id="AEI79629.1"/>
    </source>
</evidence>
<dbReference type="SUPFAM" id="SSF47203">
    <property type="entry name" value="Acyl-CoA dehydrogenase C-terminal domain-like"/>
    <property type="match status" value="1"/>
</dbReference>
<dbReference type="GO" id="GO:0033539">
    <property type="term" value="P:fatty acid beta-oxidation using acyl-CoA dehydrogenase"/>
    <property type="evidence" value="ECO:0007669"/>
    <property type="project" value="TreeGrafter"/>
</dbReference>
<name>F8GRG9_CUPNN</name>
<dbReference type="InterPro" id="IPR037069">
    <property type="entry name" value="AcylCoA_DH/ox_N_sf"/>
</dbReference>
<keyword evidence="4" id="KW-0285">Flavoprotein</keyword>
<dbReference type="GO" id="GO:0003995">
    <property type="term" value="F:acyl-CoA dehydrogenase activity"/>
    <property type="evidence" value="ECO:0007669"/>
    <property type="project" value="InterPro"/>
</dbReference>
<accession>F8GRG9</accession>
<dbReference type="Pfam" id="PF02771">
    <property type="entry name" value="Acyl-CoA_dh_N"/>
    <property type="match status" value="1"/>
</dbReference>
<keyword evidence="6 13" id="KW-0560">Oxidoreductase</keyword>
<dbReference type="PROSITE" id="PS00072">
    <property type="entry name" value="ACYL_COA_DH_1"/>
    <property type="match status" value="1"/>
</dbReference>
<dbReference type="PROSITE" id="PS00073">
    <property type="entry name" value="ACYL_COA_DH_2"/>
    <property type="match status" value="1"/>
</dbReference>
<evidence type="ECO:0000256" key="2">
    <source>
        <dbReference type="ARBA" id="ARBA00005102"/>
    </source>
</evidence>
<dbReference type="SUPFAM" id="SSF56645">
    <property type="entry name" value="Acyl-CoA dehydrogenase NM domain-like"/>
    <property type="match status" value="1"/>
</dbReference>
<reference evidence="13 14" key="1">
    <citation type="journal article" date="2011" name="J. Bacteriol.">
        <title>Complete genome sequence of the type strain Cupriavidus necator N-1.</title>
        <authorList>
            <person name="Poehlein A."/>
            <person name="Kusian B."/>
            <person name="Friedrich B."/>
            <person name="Daniel R."/>
            <person name="Bowien B."/>
        </authorList>
    </citation>
    <scope>NUCLEOTIDE SEQUENCE [LARGE SCALE GENOMIC DNA]</scope>
    <source>
        <strain evidence="14">ATCC 43291 / DSM 13513 / CCUG 52238 / LMG 8453 / N-1</strain>
    </source>
</reference>
<dbReference type="InterPro" id="IPR006091">
    <property type="entry name" value="Acyl-CoA_Oxase/DH_mid-dom"/>
</dbReference>
<evidence type="ECO:0000256" key="6">
    <source>
        <dbReference type="ARBA" id="ARBA00023002"/>
    </source>
</evidence>
<evidence type="ECO:0000256" key="7">
    <source>
        <dbReference type="ARBA" id="ARBA00037085"/>
    </source>
</evidence>
<evidence type="ECO:0000259" key="10">
    <source>
        <dbReference type="Pfam" id="PF00441"/>
    </source>
</evidence>
<comment type="cofactor">
    <cofactor evidence="1">
        <name>FAD</name>
        <dbReference type="ChEBI" id="CHEBI:57692"/>
    </cofactor>
</comment>
<evidence type="ECO:0000259" key="11">
    <source>
        <dbReference type="Pfam" id="PF02770"/>
    </source>
</evidence>
<dbReference type="Gene3D" id="1.20.140.10">
    <property type="entry name" value="Butyryl-CoA Dehydrogenase, subunit A, domain 3"/>
    <property type="match status" value="1"/>
</dbReference>
<feature type="domain" description="Acyl-CoA oxidase/dehydrogenase middle" evidence="11">
    <location>
        <begin position="171"/>
        <end position="271"/>
    </location>
</feature>
<protein>
    <recommendedName>
        <fullName evidence="8">Acyl-[acyl-carrier-protein] dehydrogenase MbtN</fullName>
    </recommendedName>
    <alternativeName>
        <fullName evidence="9">Mycobactin synthase protein N</fullName>
    </alternativeName>
</protein>
<dbReference type="InterPro" id="IPR050741">
    <property type="entry name" value="Acyl-CoA_dehydrogenase"/>
</dbReference>
<evidence type="ECO:0000256" key="3">
    <source>
        <dbReference type="ARBA" id="ARBA00009347"/>
    </source>
</evidence>
<evidence type="ECO:0000256" key="4">
    <source>
        <dbReference type="ARBA" id="ARBA00022630"/>
    </source>
</evidence>
<dbReference type="FunFam" id="1.10.540.10:FF:000026">
    <property type="entry name" value="Acyl-CoA dehydrogenase medium chain"/>
    <property type="match status" value="1"/>
</dbReference>
<dbReference type="PANTHER" id="PTHR48083:SF20">
    <property type="entry name" value="LONG-CHAIN SPECIFIC ACYL-COA DEHYDROGENASE, MITOCHONDRIAL"/>
    <property type="match status" value="1"/>
</dbReference>
<dbReference type="EMBL" id="CP002878">
    <property type="protein sequence ID" value="AEI79629.1"/>
    <property type="molecule type" value="Genomic_DNA"/>
</dbReference>
<dbReference type="InterPro" id="IPR006089">
    <property type="entry name" value="Acyl-CoA_DH_CS"/>
</dbReference>
<dbReference type="InterPro" id="IPR046373">
    <property type="entry name" value="Acyl-CoA_Oxase/DH_mid-dom_sf"/>
</dbReference>